<reference evidence="1" key="1">
    <citation type="journal article" date="2014" name="Int. J. Syst. Evol. Microbiol.">
        <title>Complete genome sequence of Corynebacterium casei LMG S-19264T (=DSM 44701T), isolated from a smear-ripened cheese.</title>
        <authorList>
            <consortium name="US DOE Joint Genome Institute (JGI-PGF)"/>
            <person name="Walter F."/>
            <person name="Albersmeier A."/>
            <person name="Kalinowski J."/>
            <person name="Ruckert C."/>
        </authorList>
    </citation>
    <scope>NUCLEOTIDE SEQUENCE</scope>
    <source>
        <strain evidence="1">NBRC 108769</strain>
    </source>
</reference>
<evidence type="ECO:0000313" key="2">
    <source>
        <dbReference type="Proteomes" id="UP001156666"/>
    </source>
</evidence>
<gene>
    <name evidence="1" type="ORF">GCM10007940_24660</name>
</gene>
<proteinExistence type="predicted"/>
<comment type="caution">
    <text evidence="1">The sequence shown here is derived from an EMBL/GenBank/DDBJ whole genome shotgun (WGS) entry which is preliminary data.</text>
</comment>
<dbReference type="Proteomes" id="UP001156666">
    <property type="component" value="Unassembled WGS sequence"/>
</dbReference>
<protein>
    <recommendedName>
        <fullName evidence="3">Toxin-antitoxin system YwqK family antitoxin</fullName>
    </recommendedName>
</protein>
<organism evidence="1 2">
    <name type="scientific">Portibacter lacus</name>
    <dbReference type="NCBI Taxonomy" id="1099794"/>
    <lineage>
        <taxon>Bacteria</taxon>
        <taxon>Pseudomonadati</taxon>
        <taxon>Bacteroidota</taxon>
        <taxon>Saprospiria</taxon>
        <taxon>Saprospirales</taxon>
        <taxon>Haliscomenobacteraceae</taxon>
        <taxon>Portibacter</taxon>
    </lineage>
</organism>
<name>A0AA37SNL8_9BACT</name>
<dbReference type="EMBL" id="BSOH01000014">
    <property type="protein sequence ID" value="GLR17851.1"/>
    <property type="molecule type" value="Genomic_DNA"/>
</dbReference>
<evidence type="ECO:0000313" key="1">
    <source>
        <dbReference type="EMBL" id="GLR17851.1"/>
    </source>
</evidence>
<sequence>MKKTVFYIFSLLILLSCGKRLIEIEVKNDDGIVIEKYYLDKDSLKFGTYTSFTEDGNLFEESHFKKGTLDGERLIYFPNGEVEIQEHYVKGEIDGLYRTFYENGQVNLEANYVAGKMEGVVKRYYSSGEILEEVTFVNNEENGPFKEYYKNGQVKWEGAYKDGDNEYGTINSYSEEGELIKKMECGKYGGEYICQTVWTKEEGEKELVLKYEE</sequence>
<dbReference type="Gene3D" id="3.90.930.1">
    <property type="match status" value="1"/>
</dbReference>
<dbReference type="Gene3D" id="2.20.110.10">
    <property type="entry name" value="Histone H3 K4-specific methyltransferase SET7/9 N-terminal domain"/>
    <property type="match status" value="1"/>
</dbReference>
<keyword evidence="2" id="KW-1185">Reference proteome</keyword>
<dbReference type="SUPFAM" id="SSF82185">
    <property type="entry name" value="Histone H3 K4-specific methyltransferase SET7/9 N-terminal domain"/>
    <property type="match status" value="1"/>
</dbReference>
<dbReference type="Pfam" id="PF07661">
    <property type="entry name" value="MORN_2"/>
    <property type="match status" value="5"/>
</dbReference>
<accession>A0AA37SNL8</accession>
<evidence type="ECO:0008006" key="3">
    <source>
        <dbReference type="Google" id="ProtNLM"/>
    </source>
</evidence>
<dbReference type="PROSITE" id="PS51257">
    <property type="entry name" value="PROKAR_LIPOPROTEIN"/>
    <property type="match status" value="1"/>
</dbReference>
<dbReference type="RefSeq" id="WP_235291531.1">
    <property type="nucleotide sequence ID" value="NZ_BSOH01000014.1"/>
</dbReference>
<dbReference type="AlphaFoldDB" id="A0AA37SNL8"/>
<reference evidence="1" key="2">
    <citation type="submission" date="2023-01" db="EMBL/GenBank/DDBJ databases">
        <title>Draft genome sequence of Portibacter lacus strain NBRC 108769.</title>
        <authorList>
            <person name="Sun Q."/>
            <person name="Mori K."/>
        </authorList>
    </citation>
    <scope>NUCLEOTIDE SEQUENCE</scope>
    <source>
        <strain evidence="1">NBRC 108769</strain>
    </source>
</reference>
<dbReference type="InterPro" id="IPR011652">
    <property type="entry name" value="MORN_2"/>
</dbReference>